<feature type="binding site" evidence="11">
    <location>
        <begin position="475"/>
        <end position="482"/>
    </location>
    <ligand>
        <name>ATP</name>
        <dbReference type="ChEBI" id="CHEBI:30616"/>
    </ligand>
</feature>
<evidence type="ECO:0000256" key="8">
    <source>
        <dbReference type="ARBA" id="ARBA00034617"/>
    </source>
</evidence>
<organism evidence="14 15">
    <name type="scientific">Candidatus Onthenecus intestinigallinarum</name>
    <dbReference type="NCBI Taxonomy" id="2840875"/>
    <lineage>
        <taxon>Bacteria</taxon>
        <taxon>Bacillati</taxon>
        <taxon>Bacillota</taxon>
        <taxon>Clostridia</taxon>
        <taxon>Eubacteriales</taxon>
        <taxon>Candidatus Onthenecus</taxon>
    </lineage>
</organism>
<sequence length="1013" mass="109597">MLIADLHIHSKYSRATSADCVPEQLEWWARRKGIGLVGTGDFTHPAWRAELMDKLVPAGDGLYRLRADLRQPGAPDVQPRFVLSAEISSIYKQDGRTRKVHNVILMPGLEQAEAFSRRLEALGCNLHSDGRPILGLSSRDLLEIALDVCPETVFIPAHIWTPHFSLFGAFSGFDTVEACFGDLTGYVHAVETGLSSDPPMNWRLSQLDRFTLVSHSDAHSPAKLGREANLLDIEPSYAALRRALEGGAAGGFAGTLEFFPEEGKYHFDGHRACNQCLSPAEAERALGVCPVCGKRLTLGVAHRAAQLADRPEGYRPDGAPPFERLVPLQEVVASSIGASVAGRKTAQRLQSLTDALGDEFFILRQAPLEDIERAAGPCVAEGIRRVRCGEVEAAPGYDGVFGHIQVLRPDEVESIAGQLSFLGATPAPAPRQSDAAPIAKPVPDAASAAAPRADALNARQQEAVCAPERAIAVIAGPGTGKTKTLVERIAHLVQARRVPPARITAVTFTNQAAGEMRERLEQRLGRRAARAMTIGTFHAICLRLPGVTQAGRESLADGAQALACASEVVQALALKTTPKRLLAEISRRKSGLESDVPQEAVAAYDARLSARGLIDFDGLLLRALELDASVPRAPFTHLLVDEFQDINPVQRLLVDAWSRESQSVFVIGDPDQSIYGFRGADARCFERFLEARPDARVVRLTDNYRSAPQVLRCALPVVGHAQDLLTPHRPDGPRVRLVEAPDEFSQALFITKEIGRMVGGVDMLAAQEQARGGAERGFSDFAVLYRTHRQADALELCLRKEGIPYVVTGRDATLEDEQVLACLHGLRLALHPESAQPADESALAFAASLGARAGRERPRKLIEAWMLAQGIAASPALERLLGIADLHASLASLLDAVALGGEADVSRCAGRVYTPEAVRLMTLHGAKGLEFPVVFVPGLSDGLLPLRQQGLQADEQEERRLLYVGMTRAREELVLLSCGAPSPFVRDLPGDCLRRERARGASRPAEGRQLSFL</sequence>
<name>A0A9D0ZBJ1_9FIRM</name>
<dbReference type="InterPro" id="IPR016195">
    <property type="entry name" value="Pol/histidinol_Pase-like"/>
</dbReference>
<evidence type="ECO:0000256" key="7">
    <source>
        <dbReference type="ARBA" id="ARBA00023235"/>
    </source>
</evidence>
<evidence type="ECO:0000256" key="6">
    <source>
        <dbReference type="ARBA" id="ARBA00023125"/>
    </source>
</evidence>
<evidence type="ECO:0000313" key="15">
    <source>
        <dbReference type="Proteomes" id="UP000886887"/>
    </source>
</evidence>
<dbReference type="InterPro" id="IPR014016">
    <property type="entry name" value="UvrD-like_ATP-bd"/>
</dbReference>
<comment type="similarity">
    <text evidence="1">Belongs to the helicase family. UvrD subfamily.</text>
</comment>
<dbReference type="InterPro" id="IPR013986">
    <property type="entry name" value="DExx_box_DNA_helicase_dom_sf"/>
</dbReference>
<feature type="domain" description="UvrD-like helicase ATP-binding" evidence="12">
    <location>
        <begin position="454"/>
        <end position="707"/>
    </location>
</feature>
<dbReference type="PROSITE" id="PS51198">
    <property type="entry name" value="UVRD_HELICASE_ATP_BIND"/>
    <property type="match status" value="1"/>
</dbReference>
<dbReference type="GO" id="GO:0000725">
    <property type="term" value="P:recombinational repair"/>
    <property type="evidence" value="ECO:0007669"/>
    <property type="project" value="TreeGrafter"/>
</dbReference>
<comment type="catalytic activity">
    <reaction evidence="8">
        <text>Couples ATP hydrolysis with the unwinding of duplex DNA by translocating in the 3'-5' direction.</text>
        <dbReference type="EC" id="5.6.2.4"/>
    </reaction>
</comment>
<keyword evidence="3 11" id="KW-0378">Hydrolase</keyword>
<dbReference type="Proteomes" id="UP000886887">
    <property type="component" value="Unassembled WGS sequence"/>
</dbReference>
<dbReference type="InterPro" id="IPR027417">
    <property type="entry name" value="P-loop_NTPase"/>
</dbReference>
<proteinExistence type="inferred from homology"/>
<dbReference type="Pfam" id="PF00580">
    <property type="entry name" value="UvrD-helicase"/>
    <property type="match status" value="2"/>
</dbReference>
<dbReference type="GO" id="GO:0016787">
    <property type="term" value="F:hydrolase activity"/>
    <property type="evidence" value="ECO:0007669"/>
    <property type="project" value="UniProtKB-UniRule"/>
</dbReference>
<dbReference type="CDD" id="cd19067">
    <property type="entry name" value="PfuEndoQ-like"/>
    <property type="match status" value="1"/>
</dbReference>
<reference evidence="14" key="2">
    <citation type="journal article" date="2021" name="PeerJ">
        <title>Extensive microbial diversity within the chicken gut microbiome revealed by metagenomics and culture.</title>
        <authorList>
            <person name="Gilroy R."/>
            <person name="Ravi A."/>
            <person name="Getino M."/>
            <person name="Pursley I."/>
            <person name="Horton D.L."/>
            <person name="Alikhan N.F."/>
            <person name="Baker D."/>
            <person name="Gharbi K."/>
            <person name="Hall N."/>
            <person name="Watson M."/>
            <person name="Adriaenssens E.M."/>
            <person name="Foster-Nyarko E."/>
            <person name="Jarju S."/>
            <person name="Secka A."/>
            <person name="Antonio M."/>
            <person name="Oren A."/>
            <person name="Chaudhuri R.R."/>
            <person name="La Ragione R."/>
            <person name="Hildebrand F."/>
            <person name="Pallen M.J."/>
        </authorList>
    </citation>
    <scope>NUCLEOTIDE SEQUENCE</scope>
    <source>
        <strain evidence="14">ChiSxjej2B14-6234</strain>
    </source>
</reference>
<dbReference type="GO" id="GO:0005524">
    <property type="term" value="F:ATP binding"/>
    <property type="evidence" value="ECO:0007669"/>
    <property type="project" value="UniProtKB-UniRule"/>
</dbReference>
<reference evidence="14" key="1">
    <citation type="submission" date="2020-10" db="EMBL/GenBank/DDBJ databases">
        <authorList>
            <person name="Gilroy R."/>
        </authorList>
    </citation>
    <scope>NUCLEOTIDE SEQUENCE</scope>
    <source>
        <strain evidence="14">ChiSxjej2B14-6234</strain>
    </source>
</reference>
<dbReference type="InterPro" id="IPR014017">
    <property type="entry name" value="DNA_helicase_UvrD-like_C"/>
</dbReference>
<dbReference type="AlphaFoldDB" id="A0A9D0ZBJ1"/>
<keyword evidence="4 11" id="KW-0347">Helicase</keyword>
<feature type="domain" description="UvrD-like helicase C-terminal" evidence="13">
    <location>
        <begin position="704"/>
        <end position="971"/>
    </location>
</feature>
<comment type="caution">
    <text evidence="14">The sequence shown here is derived from an EMBL/GenBank/DDBJ whole genome shotgun (WGS) entry which is preliminary data.</text>
</comment>
<evidence type="ECO:0000256" key="11">
    <source>
        <dbReference type="PROSITE-ProRule" id="PRU00560"/>
    </source>
</evidence>
<gene>
    <name evidence="14" type="ORF">IAB73_11155</name>
</gene>
<keyword evidence="7" id="KW-0413">Isomerase</keyword>
<dbReference type="Gene3D" id="3.40.50.300">
    <property type="entry name" value="P-loop containing nucleotide triphosphate hydrolases"/>
    <property type="match status" value="3"/>
</dbReference>
<dbReference type="EMBL" id="DVFJ01000038">
    <property type="protein sequence ID" value="HIQ72752.1"/>
    <property type="molecule type" value="Genomic_DNA"/>
</dbReference>
<keyword evidence="2 11" id="KW-0547">Nucleotide-binding</keyword>
<dbReference type="Gene3D" id="1.10.10.160">
    <property type="match status" value="1"/>
</dbReference>
<evidence type="ECO:0000256" key="2">
    <source>
        <dbReference type="ARBA" id="ARBA00022741"/>
    </source>
</evidence>
<evidence type="ECO:0000256" key="9">
    <source>
        <dbReference type="ARBA" id="ARBA00034808"/>
    </source>
</evidence>
<keyword evidence="6" id="KW-0238">DNA-binding</keyword>
<evidence type="ECO:0000256" key="5">
    <source>
        <dbReference type="ARBA" id="ARBA00022840"/>
    </source>
</evidence>
<dbReference type="InterPro" id="IPR000212">
    <property type="entry name" value="DNA_helicase_UvrD/REP"/>
</dbReference>
<keyword evidence="5 11" id="KW-0067">ATP-binding</keyword>
<dbReference type="Gene3D" id="1.10.486.10">
    <property type="entry name" value="PCRA, domain 4"/>
    <property type="match status" value="2"/>
</dbReference>
<dbReference type="SUPFAM" id="SSF52540">
    <property type="entry name" value="P-loop containing nucleoside triphosphate hydrolases"/>
    <property type="match status" value="1"/>
</dbReference>
<dbReference type="PANTHER" id="PTHR11070:SF2">
    <property type="entry name" value="ATP-DEPENDENT DNA HELICASE SRS2"/>
    <property type="match status" value="1"/>
</dbReference>
<dbReference type="PROSITE" id="PS51217">
    <property type="entry name" value="UVRD_HELICASE_CTER"/>
    <property type="match status" value="1"/>
</dbReference>
<protein>
    <recommendedName>
        <fullName evidence="9">DNA 3'-5' helicase</fullName>
        <ecNumber evidence="9">5.6.2.4</ecNumber>
    </recommendedName>
</protein>
<dbReference type="EC" id="5.6.2.4" evidence="9"/>
<evidence type="ECO:0000256" key="4">
    <source>
        <dbReference type="ARBA" id="ARBA00022806"/>
    </source>
</evidence>
<dbReference type="Pfam" id="PF13361">
    <property type="entry name" value="UvrD_C"/>
    <property type="match status" value="2"/>
</dbReference>
<evidence type="ECO:0000256" key="10">
    <source>
        <dbReference type="ARBA" id="ARBA00048988"/>
    </source>
</evidence>
<dbReference type="Gene3D" id="3.20.20.140">
    <property type="entry name" value="Metal-dependent hydrolases"/>
    <property type="match status" value="1"/>
</dbReference>
<accession>A0A9D0ZBJ1</accession>
<dbReference type="GO" id="GO:0043138">
    <property type="term" value="F:3'-5' DNA helicase activity"/>
    <property type="evidence" value="ECO:0007669"/>
    <property type="project" value="UniProtKB-EC"/>
</dbReference>
<evidence type="ECO:0000256" key="3">
    <source>
        <dbReference type="ARBA" id="ARBA00022801"/>
    </source>
</evidence>
<dbReference type="CDD" id="cd17932">
    <property type="entry name" value="DEXQc_UvrD"/>
    <property type="match status" value="1"/>
</dbReference>
<evidence type="ECO:0000259" key="12">
    <source>
        <dbReference type="PROSITE" id="PS51198"/>
    </source>
</evidence>
<comment type="catalytic activity">
    <reaction evidence="10">
        <text>ATP + H2O = ADP + phosphate + H(+)</text>
        <dbReference type="Rhea" id="RHEA:13065"/>
        <dbReference type="ChEBI" id="CHEBI:15377"/>
        <dbReference type="ChEBI" id="CHEBI:15378"/>
        <dbReference type="ChEBI" id="CHEBI:30616"/>
        <dbReference type="ChEBI" id="CHEBI:43474"/>
        <dbReference type="ChEBI" id="CHEBI:456216"/>
        <dbReference type="EC" id="5.6.2.4"/>
    </reaction>
</comment>
<evidence type="ECO:0000259" key="13">
    <source>
        <dbReference type="PROSITE" id="PS51217"/>
    </source>
</evidence>
<evidence type="ECO:0000256" key="1">
    <source>
        <dbReference type="ARBA" id="ARBA00009922"/>
    </source>
</evidence>
<dbReference type="PANTHER" id="PTHR11070">
    <property type="entry name" value="UVRD / RECB / PCRA DNA HELICASE FAMILY MEMBER"/>
    <property type="match status" value="1"/>
</dbReference>
<dbReference type="SUPFAM" id="SSF89550">
    <property type="entry name" value="PHP domain-like"/>
    <property type="match status" value="1"/>
</dbReference>
<evidence type="ECO:0000313" key="14">
    <source>
        <dbReference type="EMBL" id="HIQ72752.1"/>
    </source>
</evidence>
<dbReference type="CDD" id="cd18807">
    <property type="entry name" value="SF1_C_UvrD"/>
    <property type="match status" value="1"/>
</dbReference>
<dbReference type="GO" id="GO:0003677">
    <property type="term" value="F:DNA binding"/>
    <property type="evidence" value="ECO:0007669"/>
    <property type="project" value="UniProtKB-KW"/>
</dbReference>